<evidence type="ECO:0000259" key="8">
    <source>
        <dbReference type="Pfam" id="PF22913"/>
    </source>
</evidence>
<dbReference type="STRING" id="400727.A0A2T7NFL6"/>
<reference evidence="9 10" key="1">
    <citation type="submission" date="2018-04" db="EMBL/GenBank/DDBJ databases">
        <title>The genome of golden apple snail Pomacea canaliculata provides insight into stress tolerance and invasive adaptation.</title>
        <authorList>
            <person name="Liu C."/>
            <person name="Liu B."/>
            <person name="Ren Y."/>
            <person name="Zhang Y."/>
            <person name="Wang H."/>
            <person name="Li S."/>
            <person name="Jiang F."/>
            <person name="Yin L."/>
            <person name="Zhang G."/>
            <person name="Qian W."/>
            <person name="Fan W."/>
        </authorList>
    </citation>
    <scope>NUCLEOTIDE SEQUENCE [LARGE SCALE GENOMIC DNA]</scope>
    <source>
        <strain evidence="9">SZHN2017</strain>
        <tissue evidence="9">Muscle</tissue>
    </source>
</reference>
<gene>
    <name evidence="9" type="ORF">C0Q70_20462</name>
</gene>
<dbReference type="GO" id="GO:0006890">
    <property type="term" value="P:retrograde vesicle-mediated transport, Golgi to endoplasmic reticulum"/>
    <property type="evidence" value="ECO:0007669"/>
    <property type="project" value="InterPro"/>
</dbReference>
<sequence>MAAGEDDVDSGGEDNILYDLAVLAEWKFDNEIFVMNMFNMSEITRCQKRQPSPSFIGQLSAAAQRGTWSFLRKLGLKPLEATPCLLPEPLISLISSTLPWHLAVSSSGSLAAVLQESSIEIRSHRDGFESVVGRGSVPPDPHPQWRCLAWSPEESMVACSRSSGVVDVFDIVGTLLFTIGKSGVETSGISQDLSSSVTALIFTDLKPADKQWSAELLVIHHSGILHSYLVDRDSGFKANHHFLLSDEYPHGVAAAVYDAQHKILFVGGDALPQKSECCVPSRCEGVTAWRVLSDTPHYKLLSDLDGEQNQHLKKKSWLKRLWPSSMFSWSSSDVDGVAHLCLSSDSSVLVGLHHSGCLTIWDCPSLRLRHRIPLNEQVRASKHQQFIAFMNKDSKAHKVIRNFQILHVRCFSRQAIILARCSGAVTVSSLSTLRNLLGTSPEWFEPSPRITEAHDGGFLGLECELRFPRHRILGDEEDDSDDEDVTMVAMTTRATKQILYYLTDSERFQPPKRKPRTVTKVYRMVWLKSTTPEELYARKIDAEEYGEALALAQAYGLDCDLVYQRQWRRSPVSIASIQDYLSKISKRAWVLHECQERVPDGIDAARELLQYGLRGTDLPALAAIPTSEDAGRFMLCDPDDGLYQDADFDPFNQAAVEEFENKKRQLRKERLAQITFDNLTLEQKELIRVRQKLLQYLDRLKTYERILGGGSVAAERFNAEFYKDFRSRNIVELAVHYAQNSDWQALEILFTFHHDDLIPHRLAILSNFPETTSPGEYKSLLPELGNDGVECGWEAESWREEDWCELPVCRSSINICQDDLGSFLYEKSPELLKYRTSTLDMALTQEWYEVRACQMEEKSRLVDNALELIKLAIQHGFDGLGELLDDLITMETLVYECGVGEWLSIRELREMSEYTRIELMMEKSPLEMYAKNIRRWVVPVLERCEQRERGAYRRLLREFLLTRSRTDLVIPLQIFQTSKTGVANPVIKSPHDLMEFALDVIYTTERDDQLEVAVEIFKCLPQKGLQLEMGDVGQLEKDVDRLERHLRAAKILQDHEIQKTVAYIKMSENDVEEANSLIVKMTRLAGRKSPPLREVQWYKLHSDIMALQDIVYRCLSPSLCHQIFVESLLCSGSNENIKLAGELMERRKHTGYPLGGNGQIQRLDYDTAVSLVLTAAKEYFNSSANLTHSCMDLARSCLNLILDSPPPIQEEMDLITSLAILDDFSVSILPLQVRMCKNRLDLVHKAVASKPSNYKQSQKLLRLAHLLRVEARDSAECDSKVLMLLTQAALAAGDTTFAYQCCQQLMTANYPPAWTVCVDLAEQESFKDVQAKISLLSFAVTFCTPQMIEPILLARSLLQRQVLTQEVENQQTGMHDSGEEITHKGREGSPFSARAALRQTQEILSSTQRKTKAVLSSVTDTAWWKEAVNALKLPTYHKTPKKGDCDYGNSGFNKQGCHPFYETVVDNCHLDTSTVDYGVFETKKSWEKIDSVDIGTSVLRAARLEEMLTEGEKNEPAEEALLGLAQKWLPCDTSLGLAYLLSLPKAEAADRCFSILPNTGLVLEIAQYYYSLQIYALLKPCIQSQPASLYLRPPSRIAHLVLHHLSSHPDKKWPPKVASLLPLLETCHTRLKDWHQGQSLQRLAPGIDVNRFASDKDYQRETILGLAMSCEQEMIDMAMSLAERYQMPLWDIYMVHLEFLFTDSGLSTEELRQRATSLNILDTLKQQPKEFCSRLYSQVYPGIVGSDHSRLLYLFSLLEGIDAEHPLCGISAAEHIKLLKKLKTFASDIDYVRLMDDKTPPKDCLAPYLNSSNINNVIKLAARIPDKKGGFLHPSALYCGWAIRVFWEGDKPAKSAPQNSAAWVHRYEQCGEYLQKLLPDDFYTFTVAIVCSRDSCLKLEVSCRQEILRRAIKFCSQQRGRRKKDNVPGVDSEWETVEAQLSPLQAHLQSLDTDTLRSFLQAEDPKFRQYALLYDMSCGDPQKVVELLETMVIDGQPLELLEDLLQVAPPAGFTVADILEQALKRIVSALRGCEDSGERKIYDPLQRLEEMLQNVQGHIENEGQLTSRQQVVDALHPFVTDSTLAMKQRLPVLEILEKTVGLGREHMGILLWCKTLRLVEPAWPDMELFEDGVETEDGRKAVFEKLLAASSLASHFQTICHILELWPPFEESSGEENPWKKTLLTMAASSNLATVTLIDTVLKDLGPASFPLNIQDTKLLFDVLLRCRYTLEGVKVILRSGHKKLYPSAVLVLSAEEEVDGDGDLVDLVLRCCLTPQLAGTPIYASVTQEVLRTHETQGATALPHKQLETVLGQLQEAGLQSEAKSLMQQAQKSRPLLRSMGSAFGAMGSCFYNVISEQLSKVE</sequence>
<organism evidence="9 10">
    <name type="scientific">Pomacea canaliculata</name>
    <name type="common">Golden apple snail</name>
    <dbReference type="NCBI Taxonomy" id="400727"/>
    <lineage>
        <taxon>Eukaryota</taxon>
        <taxon>Metazoa</taxon>
        <taxon>Spiralia</taxon>
        <taxon>Lophotrochozoa</taxon>
        <taxon>Mollusca</taxon>
        <taxon>Gastropoda</taxon>
        <taxon>Caenogastropoda</taxon>
        <taxon>Architaenioglossa</taxon>
        <taxon>Ampullarioidea</taxon>
        <taxon>Ampullariidae</taxon>
        <taxon>Pomacea</taxon>
    </lineage>
</organism>
<dbReference type="EMBL" id="PZQS01000013">
    <property type="protein sequence ID" value="PVD19968.1"/>
    <property type="molecule type" value="Genomic_DNA"/>
</dbReference>
<dbReference type="GO" id="GO:0070939">
    <property type="term" value="C:Dsl1/NZR complex"/>
    <property type="evidence" value="ECO:0007669"/>
    <property type="project" value="TreeGrafter"/>
</dbReference>
<evidence type="ECO:0000313" key="9">
    <source>
        <dbReference type="EMBL" id="PVD19968.1"/>
    </source>
</evidence>
<feature type="region of interest" description="Disordered" evidence="5">
    <location>
        <begin position="1369"/>
        <end position="1392"/>
    </location>
</feature>
<feature type="compositionally biased region" description="Basic and acidic residues" evidence="5">
    <location>
        <begin position="1376"/>
        <end position="1387"/>
    </location>
</feature>
<evidence type="ECO:0008006" key="11">
    <source>
        <dbReference type="Google" id="ProtNLM"/>
    </source>
</evidence>
<dbReference type="Proteomes" id="UP000245119">
    <property type="component" value="Linkage Group LG13"/>
</dbReference>
<protein>
    <recommendedName>
        <fullName evidence="11">Neuroblastoma-amplified sequence N-terminal domain-containing protein</fullName>
    </recommendedName>
</protein>
<evidence type="ECO:0000256" key="3">
    <source>
        <dbReference type="ARBA" id="ARBA00022824"/>
    </source>
</evidence>
<dbReference type="PANTHER" id="PTHR15922:SF2">
    <property type="entry name" value="NBAS SUBUNIT OF NRZ TETHERING COMPLEX"/>
    <property type="match status" value="1"/>
</dbReference>
<dbReference type="InterPro" id="IPR029145">
    <property type="entry name" value="NBAS_N"/>
</dbReference>
<dbReference type="GO" id="GO:0015031">
    <property type="term" value="P:protein transport"/>
    <property type="evidence" value="ECO:0007669"/>
    <property type="project" value="UniProtKB-KW"/>
</dbReference>
<proteinExistence type="predicted"/>
<keyword evidence="3" id="KW-0256">Endoplasmic reticulum</keyword>
<keyword evidence="10" id="KW-1185">Reference proteome</keyword>
<dbReference type="PANTHER" id="PTHR15922">
    <property type="entry name" value="NEUROBLASTOMA-AMPLIFIED SEQUENCE"/>
    <property type="match status" value="1"/>
</dbReference>
<feature type="domain" description="Sec39" evidence="6">
    <location>
        <begin position="733"/>
        <end position="968"/>
    </location>
</feature>
<evidence type="ECO:0000256" key="2">
    <source>
        <dbReference type="ARBA" id="ARBA00022448"/>
    </source>
</evidence>
<dbReference type="Pfam" id="PF22913">
    <property type="entry name" value="NBAS_11th"/>
    <property type="match status" value="1"/>
</dbReference>
<dbReference type="OrthoDB" id="19988at2759"/>
<evidence type="ECO:0000259" key="6">
    <source>
        <dbReference type="Pfam" id="PF08314"/>
    </source>
</evidence>
<accession>A0A2T7NFL6</accession>
<evidence type="ECO:0000259" key="7">
    <source>
        <dbReference type="Pfam" id="PF15492"/>
    </source>
</evidence>
<dbReference type="GO" id="GO:0000149">
    <property type="term" value="F:SNARE binding"/>
    <property type="evidence" value="ECO:0007669"/>
    <property type="project" value="TreeGrafter"/>
</dbReference>
<feature type="domain" description="Neuroblastoma-amplified sequence N-terminal" evidence="7">
    <location>
        <begin position="100"/>
        <end position="377"/>
    </location>
</feature>
<feature type="domain" description="Sec39" evidence="6">
    <location>
        <begin position="1040"/>
        <end position="1307"/>
    </location>
</feature>
<dbReference type="Pfam" id="PF08314">
    <property type="entry name" value="Sec39"/>
    <property type="match status" value="2"/>
</dbReference>
<evidence type="ECO:0000256" key="5">
    <source>
        <dbReference type="SAM" id="MobiDB-lite"/>
    </source>
</evidence>
<dbReference type="SUPFAM" id="SSF101898">
    <property type="entry name" value="NHL repeat"/>
    <property type="match status" value="1"/>
</dbReference>
<keyword evidence="2" id="KW-0813">Transport</keyword>
<dbReference type="Pfam" id="PF15492">
    <property type="entry name" value="Nbas_N"/>
    <property type="match status" value="1"/>
</dbReference>
<keyword evidence="4" id="KW-0653">Protein transport</keyword>
<comment type="subcellular location">
    <subcellularLocation>
        <location evidence="1">Endoplasmic reticulum</location>
    </subcellularLocation>
</comment>
<feature type="domain" description="NBAS subunit of NRZ tethering complex C-terminal" evidence="8">
    <location>
        <begin position="1980"/>
        <end position="2100"/>
    </location>
</feature>
<comment type="caution">
    <text evidence="9">The sequence shown here is derived from an EMBL/GenBank/DDBJ whole genome shotgun (WGS) entry which is preliminary data.</text>
</comment>
<evidence type="ECO:0000256" key="4">
    <source>
        <dbReference type="ARBA" id="ARBA00022927"/>
    </source>
</evidence>
<name>A0A2T7NFL6_POMCA</name>
<evidence type="ECO:0000256" key="1">
    <source>
        <dbReference type="ARBA" id="ARBA00004240"/>
    </source>
</evidence>
<evidence type="ECO:0000313" key="10">
    <source>
        <dbReference type="Proteomes" id="UP000245119"/>
    </source>
</evidence>
<dbReference type="InterPro" id="IPR054751">
    <property type="entry name" value="NBAS_C"/>
</dbReference>
<dbReference type="InterPro" id="IPR013244">
    <property type="entry name" value="Sec39_domain"/>
</dbReference>